<organism evidence="1 2">
    <name type="scientific">Staurois parvus</name>
    <dbReference type="NCBI Taxonomy" id="386267"/>
    <lineage>
        <taxon>Eukaryota</taxon>
        <taxon>Metazoa</taxon>
        <taxon>Chordata</taxon>
        <taxon>Craniata</taxon>
        <taxon>Vertebrata</taxon>
        <taxon>Euteleostomi</taxon>
        <taxon>Amphibia</taxon>
        <taxon>Batrachia</taxon>
        <taxon>Anura</taxon>
        <taxon>Neobatrachia</taxon>
        <taxon>Ranoidea</taxon>
        <taxon>Ranidae</taxon>
        <taxon>Staurois</taxon>
    </lineage>
</organism>
<feature type="non-terminal residue" evidence="1">
    <location>
        <position position="1"/>
    </location>
</feature>
<keyword evidence="2" id="KW-1185">Reference proteome</keyword>
<evidence type="ECO:0000313" key="1">
    <source>
        <dbReference type="EMBL" id="CAI9568033.1"/>
    </source>
</evidence>
<evidence type="ECO:0000313" key="2">
    <source>
        <dbReference type="Proteomes" id="UP001162483"/>
    </source>
</evidence>
<accession>A0ABN9D6U8</accession>
<gene>
    <name evidence="1" type="ORF">SPARVUS_LOCUS6637470</name>
</gene>
<comment type="caution">
    <text evidence="1">The sequence shown here is derived from an EMBL/GenBank/DDBJ whole genome shotgun (WGS) entry which is preliminary data.</text>
</comment>
<protein>
    <submittedName>
        <fullName evidence="1">Uncharacterized protein</fullName>
    </submittedName>
</protein>
<dbReference type="Proteomes" id="UP001162483">
    <property type="component" value="Unassembled WGS sequence"/>
</dbReference>
<reference evidence="1" key="1">
    <citation type="submission" date="2023-05" db="EMBL/GenBank/DDBJ databases">
        <authorList>
            <person name="Stuckert A."/>
        </authorList>
    </citation>
    <scope>NUCLEOTIDE SEQUENCE</scope>
</reference>
<sequence length="80" mass="8568">PSSASVADIVHRRVPGLSFSRIKALYVDCVNAGALSLISETLRITVILADRAGDPKSVAVSSIVYWAIFSLSRFPSMTSE</sequence>
<name>A0ABN9D6U8_9NEOB</name>
<dbReference type="EMBL" id="CATNWA010014142">
    <property type="protein sequence ID" value="CAI9568033.1"/>
    <property type="molecule type" value="Genomic_DNA"/>
</dbReference>
<proteinExistence type="predicted"/>